<feature type="region of interest" description="Disordered" evidence="4">
    <location>
        <begin position="91"/>
        <end position="121"/>
    </location>
</feature>
<dbReference type="OrthoDB" id="25391at2759"/>
<dbReference type="GO" id="GO:2000036">
    <property type="term" value="P:regulation of stem cell population maintenance"/>
    <property type="evidence" value="ECO:0007669"/>
    <property type="project" value="UniProtKB-ARBA"/>
</dbReference>
<comment type="similarity">
    <text evidence="1">Belongs to the CNOT2/3/5 family.</text>
</comment>
<dbReference type="InterPro" id="IPR007282">
    <property type="entry name" value="NOT2/3/5_C"/>
</dbReference>
<keyword evidence="3" id="KW-0804">Transcription</keyword>
<protein>
    <recommendedName>
        <fullName evidence="5">NOT2/NOT3/NOT5 C-terminal domain-containing protein</fullName>
    </recommendedName>
</protein>
<dbReference type="EMBL" id="CAJEWN010002186">
    <property type="protein sequence ID" value="CAD2202392.1"/>
    <property type="molecule type" value="Genomic_DNA"/>
</dbReference>
<dbReference type="Pfam" id="PF04153">
    <property type="entry name" value="NOT2_3_5_C"/>
    <property type="match status" value="1"/>
</dbReference>
<evidence type="ECO:0000313" key="7">
    <source>
        <dbReference type="Proteomes" id="UP000580250"/>
    </source>
</evidence>
<gene>
    <name evidence="6" type="ORF">MENT_LOCUS56020</name>
</gene>
<dbReference type="GO" id="GO:0030015">
    <property type="term" value="C:CCR4-NOT core complex"/>
    <property type="evidence" value="ECO:0007669"/>
    <property type="project" value="InterPro"/>
</dbReference>
<dbReference type="InterPro" id="IPR040168">
    <property type="entry name" value="Not2/3/5"/>
</dbReference>
<feature type="domain" description="NOT2/NOT3/NOT5 C-terminal" evidence="5">
    <location>
        <begin position="22"/>
        <end position="82"/>
    </location>
</feature>
<evidence type="ECO:0000313" key="6">
    <source>
        <dbReference type="EMBL" id="CAD2202392.1"/>
    </source>
</evidence>
<evidence type="ECO:0000256" key="3">
    <source>
        <dbReference type="ARBA" id="ARBA00023163"/>
    </source>
</evidence>
<dbReference type="GO" id="GO:0006355">
    <property type="term" value="P:regulation of DNA-templated transcription"/>
    <property type="evidence" value="ECO:0007669"/>
    <property type="project" value="InterPro"/>
</dbReference>
<accession>A0A6V7XSY3</accession>
<keyword evidence="2" id="KW-0805">Transcription regulation</keyword>
<dbReference type="PANTHER" id="PTHR23326">
    <property type="entry name" value="CCR4 NOT-RELATED"/>
    <property type="match status" value="1"/>
</dbReference>
<proteinExistence type="inferred from homology"/>
<evidence type="ECO:0000256" key="4">
    <source>
        <dbReference type="SAM" id="MobiDB-lite"/>
    </source>
</evidence>
<comment type="caution">
    <text evidence="6">The sequence shown here is derived from an EMBL/GenBank/DDBJ whole genome shotgun (WGS) entry which is preliminary data.</text>
</comment>
<dbReference type="InterPro" id="IPR038635">
    <property type="entry name" value="CCR4-NOT_su2/3/5_C_sf"/>
</dbReference>
<reference evidence="6 7" key="1">
    <citation type="submission" date="2020-08" db="EMBL/GenBank/DDBJ databases">
        <authorList>
            <person name="Koutsovoulos G."/>
            <person name="Danchin GJ E."/>
        </authorList>
    </citation>
    <scope>NUCLEOTIDE SEQUENCE [LARGE SCALE GENOMIC DNA]</scope>
</reference>
<dbReference type="AlphaFoldDB" id="A0A6V7XSY3"/>
<name>A0A6V7XSY3_MELEN</name>
<sequence>MFFSTSFITALGKFIKLLLLLNCLYARDWRFHKIERFWLQRAAFSAPPREIGGTYERCQYNAFDPIQWRRVPREMILEYKDLEGKPAVPFQQQHNNSQQQQSSLQQPHQLQQQQHQNQQHPHLISTTNTIPLSMSSIQKTTADGTNNSNSSSGIVGGGPSIFS</sequence>
<feature type="region of interest" description="Disordered" evidence="4">
    <location>
        <begin position="139"/>
        <end position="163"/>
    </location>
</feature>
<organism evidence="6 7">
    <name type="scientific">Meloidogyne enterolobii</name>
    <name type="common">Root-knot nematode worm</name>
    <name type="synonym">Meloidogyne mayaguensis</name>
    <dbReference type="NCBI Taxonomy" id="390850"/>
    <lineage>
        <taxon>Eukaryota</taxon>
        <taxon>Metazoa</taxon>
        <taxon>Ecdysozoa</taxon>
        <taxon>Nematoda</taxon>
        <taxon>Chromadorea</taxon>
        <taxon>Rhabditida</taxon>
        <taxon>Tylenchina</taxon>
        <taxon>Tylenchomorpha</taxon>
        <taxon>Tylenchoidea</taxon>
        <taxon>Meloidogynidae</taxon>
        <taxon>Meloidogyninae</taxon>
        <taxon>Meloidogyne</taxon>
    </lineage>
</organism>
<feature type="compositionally biased region" description="Gly residues" evidence="4">
    <location>
        <begin position="154"/>
        <end position="163"/>
    </location>
</feature>
<evidence type="ECO:0000256" key="1">
    <source>
        <dbReference type="ARBA" id="ARBA00007682"/>
    </source>
</evidence>
<evidence type="ECO:0000256" key="2">
    <source>
        <dbReference type="ARBA" id="ARBA00023015"/>
    </source>
</evidence>
<feature type="compositionally biased region" description="Low complexity" evidence="4">
    <location>
        <begin position="144"/>
        <end position="153"/>
    </location>
</feature>
<evidence type="ECO:0000259" key="5">
    <source>
        <dbReference type="Pfam" id="PF04153"/>
    </source>
</evidence>
<dbReference type="Proteomes" id="UP000580250">
    <property type="component" value="Unassembled WGS sequence"/>
</dbReference>
<dbReference type="Gene3D" id="2.30.30.1020">
    <property type="entry name" value="CCR4-NOT complex subunit 2/3/5, C-terminal domain"/>
    <property type="match status" value="1"/>
</dbReference>